<dbReference type="EMBL" id="SACQ01000008">
    <property type="protein sequence ID" value="RVU29547.1"/>
    <property type="molecule type" value="Genomic_DNA"/>
</dbReference>
<dbReference type="AlphaFoldDB" id="A0A437Q4V1"/>
<dbReference type="Proteomes" id="UP000282818">
    <property type="component" value="Unassembled WGS sequence"/>
</dbReference>
<dbReference type="InterPro" id="IPR045390">
    <property type="entry name" value="ABC-3C_MC3"/>
</dbReference>
<dbReference type="Pfam" id="PF20131">
    <property type="entry name" value="MC3"/>
    <property type="match status" value="1"/>
</dbReference>
<protein>
    <submittedName>
        <fullName evidence="1">Uncharacterized protein</fullName>
    </submittedName>
</protein>
<keyword evidence="2" id="KW-1185">Reference proteome</keyword>
<name>A0A437Q4V1_9GAMM</name>
<proteinExistence type="predicted"/>
<organism evidence="1 2">
    <name type="scientific">Neptunomonas marina</name>
    <dbReference type="NCBI Taxonomy" id="1815562"/>
    <lineage>
        <taxon>Bacteria</taxon>
        <taxon>Pseudomonadati</taxon>
        <taxon>Pseudomonadota</taxon>
        <taxon>Gammaproteobacteria</taxon>
        <taxon>Oceanospirillales</taxon>
        <taxon>Oceanospirillaceae</taxon>
        <taxon>Neptunomonas</taxon>
    </lineage>
</organism>
<accession>A0A437Q4V1</accession>
<gene>
    <name evidence="1" type="ORF">EOE65_15355</name>
</gene>
<reference evidence="1 2" key="1">
    <citation type="submission" date="2019-01" db="EMBL/GenBank/DDBJ databases">
        <authorList>
            <person name="Chen W.-M."/>
        </authorList>
    </citation>
    <scope>NUCLEOTIDE SEQUENCE [LARGE SCALE GENOMIC DNA]</scope>
    <source>
        <strain evidence="1 2">HPM-16</strain>
    </source>
</reference>
<comment type="caution">
    <text evidence="1">The sequence shown here is derived from an EMBL/GenBank/DDBJ whole genome shotgun (WGS) entry which is preliminary data.</text>
</comment>
<evidence type="ECO:0000313" key="2">
    <source>
        <dbReference type="Proteomes" id="UP000282818"/>
    </source>
</evidence>
<sequence>MNLAHDVYAETNPAFCTYAVLNYVKAYLSINDSGPELPTIYLALPIAISGDLAALFEGTNKNTGLLEWLERSPQVQVGLADRINSSVEIVTESVRFSCFVNAIKIGDDARLRLGPQKPKGITLNNLDKDSVNAIRRAERLGFWFAMAGSTRNVFDSMGLTV</sequence>
<dbReference type="RefSeq" id="WP_127695330.1">
    <property type="nucleotide sequence ID" value="NZ_SACQ01000008.1"/>
</dbReference>
<evidence type="ECO:0000313" key="1">
    <source>
        <dbReference type="EMBL" id="RVU29547.1"/>
    </source>
</evidence>